<keyword evidence="1" id="KW-0472">Membrane</keyword>
<accession>A0A813UGW1</accession>
<evidence type="ECO:0000313" key="4">
    <source>
        <dbReference type="EMBL" id="CAF0825287.1"/>
    </source>
</evidence>
<dbReference type="Proteomes" id="UP000663870">
    <property type="component" value="Unassembled WGS sequence"/>
</dbReference>
<dbReference type="EMBL" id="CAJNOL010000078">
    <property type="protein sequence ID" value="CAF0823237.1"/>
    <property type="molecule type" value="Genomic_DNA"/>
</dbReference>
<gene>
    <name evidence="3" type="ORF">JXQ802_LOCUS5312</name>
    <name evidence="4" type="ORF">PYM288_LOCUS5798</name>
</gene>
<keyword evidence="5" id="KW-1185">Reference proteome</keyword>
<organism evidence="3 5">
    <name type="scientific">Rotaria sordida</name>
    <dbReference type="NCBI Taxonomy" id="392033"/>
    <lineage>
        <taxon>Eukaryota</taxon>
        <taxon>Metazoa</taxon>
        <taxon>Spiralia</taxon>
        <taxon>Gnathifera</taxon>
        <taxon>Rotifera</taxon>
        <taxon>Eurotatoria</taxon>
        <taxon>Bdelloidea</taxon>
        <taxon>Philodinida</taxon>
        <taxon>Philodinidae</taxon>
        <taxon>Rotaria</taxon>
    </lineage>
</organism>
<dbReference type="AlphaFoldDB" id="A0A813UGW1"/>
<evidence type="ECO:0000313" key="3">
    <source>
        <dbReference type="EMBL" id="CAF0823237.1"/>
    </source>
</evidence>
<keyword evidence="2" id="KW-0732">Signal</keyword>
<keyword evidence="1" id="KW-1133">Transmembrane helix</keyword>
<evidence type="ECO:0000313" key="5">
    <source>
        <dbReference type="Proteomes" id="UP000663870"/>
    </source>
</evidence>
<evidence type="ECO:0000256" key="1">
    <source>
        <dbReference type="SAM" id="Phobius"/>
    </source>
</evidence>
<dbReference type="Proteomes" id="UP000663854">
    <property type="component" value="Unassembled WGS sequence"/>
</dbReference>
<feature type="chain" id="PRO_5036223128" description="Sodefrin-like factor" evidence="2">
    <location>
        <begin position="26"/>
        <end position="301"/>
    </location>
</feature>
<keyword evidence="1" id="KW-0812">Transmembrane</keyword>
<evidence type="ECO:0008006" key="6">
    <source>
        <dbReference type="Google" id="ProtNLM"/>
    </source>
</evidence>
<protein>
    <recommendedName>
        <fullName evidence="6">Sodefrin-like factor</fullName>
    </recommendedName>
</protein>
<reference evidence="3" key="1">
    <citation type="submission" date="2021-02" db="EMBL/GenBank/DDBJ databases">
        <authorList>
            <person name="Nowell W R."/>
        </authorList>
    </citation>
    <scope>NUCLEOTIDE SEQUENCE</scope>
</reference>
<proteinExistence type="predicted"/>
<evidence type="ECO:0000256" key="2">
    <source>
        <dbReference type="SAM" id="SignalP"/>
    </source>
</evidence>
<name>A0A813UGW1_9BILA</name>
<feature type="transmembrane region" description="Helical" evidence="1">
    <location>
        <begin position="281"/>
        <end position="300"/>
    </location>
</feature>
<dbReference type="EMBL" id="CAJNOH010000061">
    <property type="protein sequence ID" value="CAF0825287.1"/>
    <property type="molecule type" value="Genomic_DNA"/>
</dbReference>
<sequence>MSTNIFSNFCVILFISLLSAQLTSALVCFQCNNCDDITSCTCDNVINIDNETSYCILLRESLSNAINIEIKHIPRNSTRYYIYDPHYISVQETISYNGLIRGWYTKSNQITYACQTDRCNQADLIKQLPSNGLSLMLPNDWLDGNLLRKPDKITTSCRDCEGETICDDAANLININKCNIKECQGSCIMGETFEKAETTQFCYESFCSDDTSIGPVMQVPEIVITAVYYINKKQLEIVEIDLKCNGNDCSQSQIFKDIKDKLQKDLNGIKPFLPPNNHGNAIYSTSVIFLMVILLQTLIFY</sequence>
<comment type="caution">
    <text evidence="3">The sequence shown here is derived from an EMBL/GenBank/DDBJ whole genome shotgun (WGS) entry which is preliminary data.</text>
</comment>
<feature type="signal peptide" evidence="2">
    <location>
        <begin position="1"/>
        <end position="25"/>
    </location>
</feature>